<dbReference type="Proteomes" id="UP000322545">
    <property type="component" value="Unassembled WGS sequence"/>
</dbReference>
<evidence type="ECO:0000256" key="1">
    <source>
        <dbReference type="SAM" id="MobiDB-lite"/>
    </source>
</evidence>
<keyword evidence="4" id="KW-1185">Reference proteome</keyword>
<feature type="domain" description="Hedgehog/Intein (Hint)" evidence="2">
    <location>
        <begin position="24"/>
        <end position="151"/>
    </location>
</feature>
<protein>
    <submittedName>
        <fullName evidence="3">Hint domain-containing protein</fullName>
    </submittedName>
</protein>
<accession>A0A1M7IIJ1</accession>
<gene>
    <name evidence="3" type="ORF">SAMN05443432_10785</name>
</gene>
<dbReference type="SUPFAM" id="SSF51294">
    <property type="entry name" value="Hedgehog/intein (Hint) domain"/>
    <property type="match status" value="1"/>
</dbReference>
<dbReference type="RefSeq" id="WP_149780141.1">
    <property type="nucleotide sequence ID" value="NZ_FRCB01000007.1"/>
</dbReference>
<sequence length="165" mass="17695">MKPKTVGRINGGQSTGNPNECTGLMAQSIILTLDGEKLVGDVKPGDRIVTRDSGMAVLRKVHQCRIQAAAVHIAAGSLGHTRPDRDVTLPAGQMVLIRDWRAEALFGTPQALVPAERLVDGEFVRFEDAVWMTLCTLEFDRPHILYVDGIEVAGHVAAEATSAAA</sequence>
<dbReference type="EMBL" id="FRCB01000007">
    <property type="protein sequence ID" value="SHM40622.1"/>
    <property type="molecule type" value="Genomic_DNA"/>
</dbReference>
<proteinExistence type="predicted"/>
<dbReference type="InterPro" id="IPR028992">
    <property type="entry name" value="Hedgehog/Intein_dom"/>
</dbReference>
<reference evidence="3 4" key="1">
    <citation type="submission" date="2016-11" db="EMBL/GenBank/DDBJ databases">
        <authorList>
            <person name="Varghese N."/>
            <person name="Submissions S."/>
        </authorList>
    </citation>
    <scope>NUCLEOTIDE SEQUENCE [LARGE SCALE GENOMIC DNA]</scope>
    <source>
        <strain evidence="3 4">DSM 28249</strain>
    </source>
</reference>
<dbReference type="AlphaFoldDB" id="A0A1M7IIJ1"/>
<organism evidence="3 4">
    <name type="scientific">Roseovarius litoreus</name>
    <dbReference type="NCBI Taxonomy" id="1155722"/>
    <lineage>
        <taxon>Bacteria</taxon>
        <taxon>Pseudomonadati</taxon>
        <taxon>Pseudomonadota</taxon>
        <taxon>Alphaproteobacteria</taxon>
        <taxon>Rhodobacterales</taxon>
        <taxon>Roseobacteraceae</taxon>
        <taxon>Roseovarius</taxon>
    </lineage>
</organism>
<feature type="region of interest" description="Disordered" evidence="1">
    <location>
        <begin position="1"/>
        <end position="20"/>
    </location>
</feature>
<evidence type="ECO:0000313" key="4">
    <source>
        <dbReference type="Proteomes" id="UP000322545"/>
    </source>
</evidence>
<dbReference type="Pfam" id="PF13403">
    <property type="entry name" value="Hint_2"/>
    <property type="match status" value="1"/>
</dbReference>
<evidence type="ECO:0000259" key="2">
    <source>
        <dbReference type="Pfam" id="PF13403"/>
    </source>
</evidence>
<evidence type="ECO:0000313" key="3">
    <source>
        <dbReference type="EMBL" id="SHM40622.1"/>
    </source>
</evidence>
<dbReference type="InterPro" id="IPR036844">
    <property type="entry name" value="Hint_dom_sf"/>
</dbReference>
<name>A0A1M7IIJ1_9RHOB</name>